<reference evidence="1" key="1">
    <citation type="submission" date="2018-02" db="EMBL/GenBank/DDBJ databases">
        <title>Rhizophora mucronata_Transcriptome.</title>
        <authorList>
            <person name="Meera S.P."/>
            <person name="Sreeshan A."/>
            <person name="Augustine A."/>
        </authorList>
    </citation>
    <scope>NUCLEOTIDE SEQUENCE</scope>
    <source>
        <tissue evidence="1">Leaf</tissue>
    </source>
</reference>
<accession>A0A2P2NW80</accession>
<sequence>MIRLPQHFLFCERSRLGEVIIEFAQIISTKLT</sequence>
<dbReference type="EMBL" id="GGEC01066270">
    <property type="protein sequence ID" value="MBX46754.1"/>
    <property type="molecule type" value="Transcribed_RNA"/>
</dbReference>
<dbReference type="AlphaFoldDB" id="A0A2P2NW80"/>
<protein>
    <submittedName>
        <fullName evidence="1">Uncharacterized protein</fullName>
    </submittedName>
</protein>
<name>A0A2P2NW80_RHIMU</name>
<evidence type="ECO:0000313" key="1">
    <source>
        <dbReference type="EMBL" id="MBX46754.1"/>
    </source>
</evidence>
<proteinExistence type="predicted"/>
<organism evidence="1">
    <name type="scientific">Rhizophora mucronata</name>
    <name type="common">Asiatic mangrove</name>
    <dbReference type="NCBI Taxonomy" id="61149"/>
    <lineage>
        <taxon>Eukaryota</taxon>
        <taxon>Viridiplantae</taxon>
        <taxon>Streptophyta</taxon>
        <taxon>Embryophyta</taxon>
        <taxon>Tracheophyta</taxon>
        <taxon>Spermatophyta</taxon>
        <taxon>Magnoliopsida</taxon>
        <taxon>eudicotyledons</taxon>
        <taxon>Gunneridae</taxon>
        <taxon>Pentapetalae</taxon>
        <taxon>rosids</taxon>
        <taxon>fabids</taxon>
        <taxon>Malpighiales</taxon>
        <taxon>Rhizophoraceae</taxon>
        <taxon>Rhizophora</taxon>
    </lineage>
</organism>